<reference evidence="3 4" key="1">
    <citation type="submission" date="2017-07" db="EMBL/GenBank/DDBJ databases">
        <title>Niveispirillum cyanobacteriorum sp. nov., isolated from cyanobacterial aggregates in a eutrophic lake.</title>
        <authorList>
            <person name="Cai H."/>
        </authorList>
    </citation>
    <scope>NUCLEOTIDE SEQUENCE [LARGE SCALE GENOMIC DNA]</scope>
    <source>
        <strain evidence="4">TH1-14</strain>
    </source>
</reference>
<name>A0A255Z1J8_9PROT</name>
<sequence>MPPAPLRHAHPMLLDQDKFVALHKSNLTPPIAPIYLSSCCIAARLGPAANEAADDRIKRRPVPGLHLADRQRQSAKRRWHMATRTPKSPVVAATPKKAVTKPTPVQSVDSGAAQADVTPTDVTIVSPPAAPVAQVVEDVVPAPAAPLEPKLETPVTADADPALPVVEPKPVAKVTTPKATQAAARKIETPAKPVDQTIAQTKEKVEKMSKQVFATFEDVVGFQKENVEAFVASSTILTKGFEALSKEIAAFTQAQYEQSVATTKALFAVKSVKELVDLQTEFAKSSFDALVAEATKVSETGIKVANEAAEPITARVNAAVEKLSKLKAA</sequence>
<evidence type="ECO:0000313" key="3">
    <source>
        <dbReference type="EMBL" id="OYQ35346.1"/>
    </source>
</evidence>
<proteinExistence type="predicted"/>
<dbReference type="Proteomes" id="UP000216998">
    <property type="component" value="Unassembled WGS sequence"/>
</dbReference>
<gene>
    <name evidence="3" type="ORF">CHU95_09055</name>
</gene>
<dbReference type="EMBL" id="NOXU01000026">
    <property type="protein sequence ID" value="OYQ35346.1"/>
    <property type="molecule type" value="Genomic_DNA"/>
</dbReference>
<comment type="caution">
    <text evidence="3">The sequence shown here is derived from an EMBL/GenBank/DDBJ whole genome shotgun (WGS) entry which is preliminary data.</text>
</comment>
<dbReference type="Pfam" id="PF09361">
    <property type="entry name" value="Phasin_2"/>
    <property type="match status" value="1"/>
</dbReference>
<dbReference type="InterPro" id="IPR010127">
    <property type="entry name" value="Phasin_subfam-1"/>
</dbReference>
<dbReference type="OrthoDB" id="7303820at2"/>
<protein>
    <recommendedName>
        <fullName evidence="2">Phasin domain-containing protein</fullName>
    </recommendedName>
</protein>
<organism evidence="3 4">
    <name type="scientific">Niveispirillum lacus</name>
    <dbReference type="NCBI Taxonomy" id="1981099"/>
    <lineage>
        <taxon>Bacteria</taxon>
        <taxon>Pseudomonadati</taxon>
        <taxon>Pseudomonadota</taxon>
        <taxon>Alphaproteobacteria</taxon>
        <taxon>Rhodospirillales</taxon>
        <taxon>Azospirillaceae</taxon>
        <taxon>Niveispirillum</taxon>
    </lineage>
</organism>
<dbReference type="InterPro" id="IPR018968">
    <property type="entry name" value="Phasin"/>
</dbReference>
<evidence type="ECO:0000256" key="1">
    <source>
        <dbReference type="SAM" id="MobiDB-lite"/>
    </source>
</evidence>
<dbReference type="AlphaFoldDB" id="A0A255Z1J8"/>
<feature type="region of interest" description="Disordered" evidence="1">
    <location>
        <begin position="69"/>
        <end position="114"/>
    </location>
</feature>
<feature type="domain" description="Phasin" evidence="2">
    <location>
        <begin position="218"/>
        <end position="316"/>
    </location>
</feature>
<evidence type="ECO:0000259" key="2">
    <source>
        <dbReference type="Pfam" id="PF09361"/>
    </source>
</evidence>
<dbReference type="NCBIfam" id="TIGR01841">
    <property type="entry name" value="phasin"/>
    <property type="match status" value="1"/>
</dbReference>
<evidence type="ECO:0000313" key="4">
    <source>
        <dbReference type="Proteomes" id="UP000216998"/>
    </source>
</evidence>
<keyword evidence="4" id="KW-1185">Reference proteome</keyword>
<accession>A0A255Z1J8</accession>